<dbReference type="PANTHER" id="PTHR46532:SF4">
    <property type="entry name" value="AAA+ ATPASE DOMAIN-CONTAINING PROTEIN"/>
    <property type="match status" value="1"/>
</dbReference>
<dbReference type="EMBL" id="PKSM01000372">
    <property type="protein sequence ID" value="POV96393.1"/>
    <property type="molecule type" value="Genomic_DNA"/>
</dbReference>
<dbReference type="GO" id="GO:0005858">
    <property type="term" value="C:axonemal dynein complex"/>
    <property type="evidence" value="ECO:0007669"/>
    <property type="project" value="TreeGrafter"/>
</dbReference>
<feature type="domain" description="Dynein heavy chain tail" evidence="3">
    <location>
        <begin position="79"/>
        <end position="150"/>
    </location>
</feature>
<protein>
    <recommendedName>
        <fullName evidence="3">Dynein heavy chain tail domain-containing protein</fullName>
    </recommendedName>
</protein>
<evidence type="ECO:0000313" key="5">
    <source>
        <dbReference type="Proteomes" id="UP000238274"/>
    </source>
</evidence>
<dbReference type="GO" id="GO:0045505">
    <property type="term" value="F:dynein intermediate chain binding"/>
    <property type="evidence" value="ECO:0007669"/>
    <property type="project" value="InterPro"/>
</dbReference>
<accession>A0A2S4UGF2</accession>
<dbReference type="GO" id="GO:0007018">
    <property type="term" value="P:microtubule-based movement"/>
    <property type="evidence" value="ECO:0007669"/>
    <property type="project" value="InterPro"/>
</dbReference>
<dbReference type="VEuPathDB" id="FungiDB:PSHT_15162"/>
<evidence type="ECO:0000256" key="1">
    <source>
        <dbReference type="ARBA" id="ARBA00008887"/>
    </source>
</evidence>
<dbReference type="Proteomes" id="UP000238274">
    <property type="component" value="Unassembled WGS sequence"/>
</dbReference>
<dbReference type="AlphaFoldDB" id="A0A2S4UGF2"/>
<comment type="caution">
    <text evidence="4">The sequence shown here is derived from an EMBL/GenBank/DDBJ whole genome shotgun (WGS) entry which is preliminary data.</text>
</comment>
<evidence type="ECO:0000259" key="3">
    <source>
        <dbReference type="Pfam" id="PF08385"/>
    </source>
</evidence>
<name>A0A2S4UGF2_9BASI</name>
<feature type="domain" description="Dynein heavy chain tail" evidence="3">
    <location>
        <begin position="332"/>
        <end position="402"/>
    </location>
</feature>
<reference evidence="4 5" key="1">
    <citation type="submission" date="2017-12" db="EMBL/GenBank/DDBJ databases">
        <title>Gene loss provides genomic basis for host adaptation in cereal stripe rust fungi.</title>
        <authorList>
            <person name="Xia C."/>
        </authorList>
    </citation>
    <scope>NUCLEOTIDE SEQUENCE [LARGE SCALE GENOMIC DNA]</scope>
    <source>
        <strain evidence="4 5">93TX-2</strain>
    </source>
</reference>
<sequence>MVIHMKNSISWSISPLLHSSRHASIWRSQQCNTGNSNQTGNPTTSNTLTGTYTSNTNSTSKSAGNKDYNPNLLKDDKFLNKLQSLVSTWIKEIHNVTPLNRDVESGMASREINFWLSMEKALQGVEEQLKSESITLTFDILKTAKRYHTTVSILADTGKKLVIMIQELLVQIFGHIDKKLKILIMTGCDQGISRLDLGSVAGNATLSNHDNSGGGGANLNGTQIWNTAEAPYNERVSCDENQIIARLRARLGSATNATEMFSTLILLMLLYRHAEGHPMTHLRDIPPVAGAIIWARQIEPQLFTYMKRVEDVLGIGWENYAEGSRLARCGPIFEIQRNRSTEVYTLIVAFNADVIVIFDGVRNMAWLGYRVPYQMNSSAKDAKKVYPHVASLLKSIRAHNQT</sequence>
<keyword evidence="5" id="KW-1185">Reference proteome</keyword>
<dbReference type="PANTHER" id="PTHR46532">
    <property type="entry name" value="MALE FERTILITY FACTOR KL5"/>
    <property type="match status" value="1"/>
</dbReference>
<dbReference type="OrthoDB" id="447173at2759"/>
<evidence type="ECO:0000256" key="2">
    <source>
        <dbReference type="SAM" id="MobiDB-lite"/>
    </source>
</evidence>
<dbReference type="VEuPathDB" id="FungiDB:PSTT_01833"/>
<gene>
    <name evidence="4" type="ORF">PSHT_15162</name>
</gene>
<reference evidence="5" key="3">
    <citation type="journal article" date="2018" name="Mol. Plant Microbe Interact.">
        <title>Genome sequence resources for the wheat stripe rust pathogen (Puccinia striiformis f. sp. tritici) and the barley stripe rust pathogen (Puccinia striiformis f. sp. hordei).</title>
        <authorList>
            <person name="Xia C."/>
            <person name="Wang M."/>
            <person name="Yin C."/>
            <person name="Cornejo O.E."/>
            <person name="Hulbert S.H."/>
            <person name="Chen X."/>
        </authorList>
    </citation>
    <scope>NUCLEOTIDE SEQUENCE [LARGE SCALE GENOMIC DNA]</scope>
    <source>
        <strain evidence="5">93TX-2</strain>
    </source>
</reference>
<reference evidence="5" key="2">
    <citation type="journal article" date="2018" name="BMC Genomics">
        <title>Genomic insights into host adaptation between the wheat stripe rust pathogen (Puccinia striiformis f. sp. tritici) and the barley stripe rust pathogen (Puccinia striiformis f. sp. hordei).</title>
        <authorList>
            <person name="Xia C."/>
            <person name="Wang M."/>
            <person name="Yin C."/>
            <person name="Cornejo O.E."/>
            <person name="Hulbert S.H."/>
            <person name="Chen X."/>
        </authorList>
    </citation>
    <scope>NUCLEOTIDE SEQUENCE [LARGE SCALE GENOMIC DNA]</scope>
    <source>
        <strain evidence="5">93TX-2</strain>
    </source>
</reference>
<comment type="similarity">
    <text evidence="1">Belongs to the dynein heavy chain family.</text>
</comment>
<feature type="compositionally biased region" description="Low complexity" evidence="2">
    <location>
        <begin position="39"/>
        <end position="65"/>
    </location>
</feature>
<dbReference type="GO" id="GO:0051959">
    <property type="term" value="F:dynein light intermediate chain binding"/>
    <property type="evidence" value="ECO:0007669"/>
    <property type="project" value="InterPro"/>
</dbReference>
<feature type="region of interest" description="Disordered" evidence="2">
    <location>
        <begin position="30"/>
        <end position="68"/>
    </location>
</feature>
<dbReference type="InterPro" id="IPR026983">
    <property type="entry name" value="DHC"/>
</dbReference>
<proteinExistence type="inferred from homology"/>
<dbReference type="Pfam" id="PF08385">
    <property type="entry name" value="DHC_N1"/>
    <property type="match status" value="3"/>
</dbReference>
<feature type="domain" description="Dynein heavy chain tail" evidence="3">
    <location>
        <begin position="271"/>
        <end position="327"/>
    </location>
</feature>
<dbReference type="InterPro" id="IPR013594">
    <property type="entry name" value="Dynein_heavy_tail"/>
</dbReference>
<organism evidence="4 5">
    <name type="scientific">Puccinia striiformis</name>
    <dbReference type="NCBI Taxonomy" id="27350"/>
    <lineage>
        <taxon>Eukaryota</taxon>
        <taxon>Fungi</taxon>
        <taxon>Dikarya</taxon>
        <taxon>Basidiomycota</taxon>
        <taxon>Pucciniomycotina</taxon>
        <taxon>Pucciniomycetes</taxon>
        <taxon>Pucciniales</taxon>
        <taxon>Pucciniaceae</taxon>
        <taxon>Puccinia</taxon>
    </lineage>
</organism>
<evidence type="ECO:0000313" key="4">
    <source>
        <dbReference type="EMBL" id="POV96393.1"/>
    </source>
</evidence>